<dbReference type="Proteomes" id="UP000199138">
    <property type="component" value="Unassembled WGS sequence"/>
</dbReference>
<gene>
    <name evidence="1" type="ORF">SAMN05216480_10255</name>
</gene>
<keyword evidence="2" id="KW-1185">Reference proteome</keyword>
<proteinExistence type="predicted"/>
<evidence type="ECO:0000313" key="1">
    <source>
        <dbReference type="EMBL" id="SFU37647.1"/>
    </source>
</evidence>
<organism evidence="1 2">
    <name type="scientific">Pustulibacterium marinum</name>
    <dbReference type="NCBI Taxonomy" id="1224947"/>
    <lineage>
        <taxon>Bacteria</taxon>
        <taxon>Pseudomonadati</taxon>
        <taxon>Bacteroidota</taxon>
        <taxon>Flavobacteriia</taxon>
        <taxon>Flavobacteriales</taxon>
        <taxon>Flavobacteriaceae</taxon>
        <taxon>Pustulibacterium</taxon>
    </lineage>
</organism>
<dbReference type="STRING" id="1224947.SAMN05216480_10255"/>
<reference evidence="1 2" key="1">
    <citation type="submission" date="2016-10" db="EMBL/GenBank/DDBJ databases">
        <authorList>
            <person name="de Groot N.N."/>
        </authorList>
    </citation>
    <scope>NUCLEOTIDE SEQUENCE [LARGE SCALE GENOMIC DNA]</scope>
    <source>
        <strain evidence="1 2">CGMCC 1.12333</strain>
    </source>
</reference>
<name>A0A1I7FN53_9FLAO</name>
<accession>A0A1I7FN53</accession>
<dbReference type="EMBL" id="FPBK01000002">
    <property type="protein sequence ID" value="SFU37647.1"/>
    <property type="molecule type" value="Genomic_DNA"/>
</dbReference>
<dbReference type="AlphaFoldDB" id="A0A1I7FN53"/>
<sequence length="112" mass="13224">MLLKPIIPVLEYIVFYDYIKNELCVNKDKPELHCDGKCYLAKQIAKAQEAEKERREKKQIPINTTVEFCEVITSYFNLFIATEQSQQTLEYKDTLYAYTSHSRLLRPPILVF</sequence>
<protein>
    <submittedName>
        <fullName evidence="1">Uncharacterized protein</fullName>
    </submittedName>
</protein>
<evidence type="ECO:0000313" key="2">
    <source>
        <dbReference type="Proteomes" id="UP000199138"/>
    </source>
</evidence>